<protein>
    <recommendedName>
        <fullName evidence="3">Type II toxin-antitoxin system RelE/ParE family toxin</fullName>
    </recommendedName>
</protein>
<name>A0ABV7JM67_9SPHI</name>
<evidence type="ECO:0000313" key="1">
    <source>
        <dbReference type="EMBL" id="MFC3199059.1"/>
    </source>
</evidence>
<proteinExistence type="predicted"/>
<accession>A0ABV7JM67</accession>
<dbReference type="RefSeq" id="WP_379024313.1">
    <property type="nucleotide sequence ID" value="NZ_JBHRTA010000038.1"/>
</dbReference>
<dbReference type="Proteomes" id="UP001595526">
    <property type="component" value="Unassembled WGS sequence"/>
</dbReference>
<gene>
    <name evidence="1" type="ORF">ACFOET_15650</name>
</gene>
<keyword evidence="2" id="KW-1185">Reference proteome</keyword>
<evidence type="ECO:0008006" key="3">
    <source>
        <dbReference type="Google" id="ProtNLM"/>
    </source>
</evidence>
<evidence type="ECO:0000313" key="2">
    <source>
        <dbReference type="Proteomes" id="UP001595526"/>
    </source>
</evidence>
<organism evidence="1 2">
    <name type="scientific">Parapedobacter deserti</name>
    <dbReference type="NCBI Taxonomy" id="1912957"/>
    <lineage>
        <taxon>Bacteria</taxon>
        <taxon>Pseudomonadati</taxon>
        <taxon>Bacteroidota</taxon>
        <taxon>Sphingobacteriia</taxon>
        <taxon>Sphingobacteriales</taxon>
        <taxon>Sphingobacteriaceae</taxon>
        <taxon>Parapedobacter</taxon>
    </lineage>
</organism>
<comment type="caution">
    <text evidence="1">The sequence shown here is derived from an EMBL/GenBank/DDBJ whole genome shotgun (WGS) entry which is preliminary data.</text>
</comment>
<dbReference type="EMBL" id="JBHRTA010000038">
    <property type="protein sequence ID" value="MFC3199059.1"/>
    <property type="molecule type" value="Genomic_DNA"/>
</dbReference>
<sequence>MIKKIEYTETYKETLSATVSIIERDWGDRYVNRFLNQLDDVVEKIQTYPYLFQAIPINPKYRRCVISKQTSLVYEVTDSKIILLYLFDNRQEALWD</sequence>
<dbReference type="InterPro" id="IPR035093">
    <property type="entry name" value="RelE/ParE_toxin_dom_sf"/>
</dbReference>
<reference evidence="2" key="1">
    <citation type="journal article" date="2019" name="Int. J. Syst. Evol. Microbiol.">
        <title>The Global Catalogue of Microorganisms (GCM) 10K type strain sequencing project: providing services to taxonomists for standard genome sequencing and annotation.</title>
        <authorList>
            <consortium name="The Broad Institute Genomics Platform"/>
            <consortium name="The Broad Institute Genome Sequencing Center for Infectious Disease"/>
            <person name="Wu L."/>
            <person name="Ma J."/>
        </authorList>
    </citation>
    <scope>NUCLEOTIDE SEQUENCE [LARGE SCALE GENOMIC DNA]</scope>
    <source>
        <strain evidence="2">KCTC 52416</strain>
    </source>
</reference>
<dbReference type="Gene3D" id="3.30.2310.20">
    <property type="entry name" value="RelE-like"/>
    <property type="match status" value="1"/>
</dbReference>